<reference evidence="2 3" key="1">
    <citation type="submission" date="2021-07" db="EMBL/GenBank/DDBJ databases">
        <title>Paenibacillus radiodurans sp. nov., isolated from the southeastern edge of Tengger Desert.</title>
        <authorList>
            <person name="Zhang G."/>
        </authorList>
    </citation>
    <scope>NUCLEOTIDE SEQUENCE [LARGE SCALE GENOMIC DNA]</scope>
    <source>
        <strain evidence="2 3">DT7-4</strain>
    </source>
</reference>
<evidence type="ECO:0000256" key="1">
    <source>
        <dbReference type="SAM" id="Phobius"/>
    </source>
</evidence>
<protein>
    <recommendedName>
        <fullName evidence="4">DUF3021 domain-containing protein</fullName>
    </recommendedName>
</protein>
<evidence type="ECO:0008006" key="4">
    <source>
        <dbReference type="Google" id="ProtNLM"/>
    </source>
</evidence>
<evidence type="ECO:0000313" key="2">
    <source>
        <dbReference type="EMBL" id="MBW7475732.1"/>
    </source>
</evidence>
<keyword evidence="1" id="KW-0812">Transmembrane</keyword>
<feature type="transmembrane region" description="Helical" evidence="1">
    <location>
        <begin position="104"/>
        <end position="124"/>
    </location>
</feature>
<dbReference type="EMBL" id="JAHZIJ010000008">
    <property type="protein sequence ID" value="MBW7475732.1"/>
    <property type="molecule type" value="Genomic_DNA"/>
</dbReference>
<comment type="caution">
    <text evidence="2">The sequence shown here is derived from an EMBL/GenBank/DDBJ whole genome shotgun (WGS) entry which is preliminary data.</text>
</comment>
<feature type="transmembrane region" description="Helical" evidence="1">
    <location>
        <begin position="12"/>
        <end position="29"/>
    </location>
</feature>
<feature type="transmembrane region" description="Helical" evidence="1">
    <location>
        <begin position="70"/>
        <end position="92"/>
    </location>
</feature>
<keyword evidence="1" id="KW-0472">Membrane</keyword>
<gene>
    <name evidence="2" type="ORF">K0T92_13340</name>
</gene>
<proteinExistence type="predicted"/>
<sequence length="145" mass="16519">MEKINLENVIKSFFLGLFIGIILQLYGHAEVLFKYKVVTVLASGSVGFIIGFITEWLTSILPIRMANSRTYFFINNLIAVIVTTFIMASLLLVTSSEMEDEGEFTPVLLIVLSIICIANLFDYMMYRRAQNKLKTFKAMIEDNEL</sequence>
<evidence type="ECO:0000313" key="3">
    <source>
        <dbReference type="Proteomes" id="UP000812277"/>
    </source>
</evidence>
<name>A0ABS7D718_9BACL</name>
<keyword evidence="3" id="KW-1185">Reference proteome</keyword>
<dbReference type="Proteomes" id="UP000812277">
    <property type="component" value="Unassembled WGS sequence"/>
</dbReference>
<keyword evidence="1" id="KW-1133">Transmembrane helix</keyword>
<accession>A0ABS7D718</accession>
<feature type="transmembrane region" description="Helical" evidence="1">
    <location>
        <begin position="35"/>
        <end position="58"/>
    </location>
</feature>
<organism evidence="2 3">
    <name type="scientific">Paenibacillus oenotherae</name>
    <dbReference type="NCBI Taxonomy" id="1435645"/>
    <lineage>
        <taxon>Bacteria</taxon>
        <taxon>Bacillati</taxon>
        <taxon>Bacillota</taxon>
        <taxon>Bacilli</taxon>
        <taxon>Bacillales</taxon>
        <taxon>Paenibacillaceae</taxon>
        <taxon>Paenibacillus</taxon>
    </lineage>
</organism>